<dbReference type="GO" id="GO:0000502">
    <property type="term" value="C:proteasome complex"/>
    <property type="evidence" value="ECO:0007669"/>
    <property type="project" value="UniProtKB-KW"/>
</dbReference>
<evidence type="ECO:0000313" key="3">
    <source>
        <dbReference type="Proteomes" id="UP000238479"/>
    </source>
</evidence>
<dbReference type="PANTHER" id="PTHR14145:SF1">
    <property type="entry name" value="26S PROTEASOME NON-ATPASE REGULATORY SUBUNIT 6"/>
    <property type="match status" value="1"/>
</dbReference>
<sequence length="152" mass="17905">MCFGYTLSKRSFVIPLNSIDNIADAEENLGEIEVREAHLAKSLFFIDPCDWERKNRLKVYKGLYCMSTGKFKKAADLCSWIPFLPSPLTKYFPMTSFYTVLTSIIFLDRLSFSGLAEQIKLDRYLHPHIKYYMREIRTVVYSQFLESYKCDY</sequence>
<evidence type="ECO:0000313" key="2">
    <source>
        <dbReference type="EMBL" id="PRQ17069.1"/>
    </source>
</evidence>
<reference evidence="2 3" key="1">
    <citation type="journal article" date="2018" name="Nat. Genet.">
        <title>The Rosa genome provides new insights in the design of modern roses.</title>
        <authorList>
            <person name="Bendahmane M."/>
        </authorList>
    </citation>
    <scope>NUCLEOTIDE SEQUENCE [LARGE SCALE GENOMIC DNA]</scope>
    <source>
        <strain evidence="3">cv. Old Blush</strain>
    </source>
</reference>
<dbReference type="Pfam" id="PF10602">
    <property type="entry name" value="RPN7"/>
    <property type="match status" value="1"/>
</dbReference>
<name>A0A2P6P553_ROSCH</name>
<dbReference type="EMBL" id="PDCK01000045">
    <property type="protein sequence ID" value="PRQ17069.1"/>
    <property type="molecule type" value="Genomic_DNA"/>
</dbReference>
<dbReference type="GO" id="GO:0043161">
    <property type="term" value="P:proteasome-mediated ubiquitin-dependent protein catabolic process"/>
    <property type="evidence" value="ECO:0007669"/>
    <property type="project" value="TreeGrafter"/>
</dbReference>
<proteinExistence type="predicted"/>
<gene>
    <name evidence="2" type="ORF">RchiOBHm_Chr7g0191041</name>
</gene>
<comment type="caution">
    <text evidence="2">The sequence shown here is derived from an EMBL/GenBank/DDBJ whole genome shotgun (WGS) entry which is preliminary data.</text>
</comment>
<keyword evidence="2" id="KW-0647">Proteasome</keyword>
<dbReference type="InterPro" id="IPR045135">
    <property type="entry name" value="Rpn7_N"/>
</dbReference>
<protein>
    <submittedName>
        <fullName evidence="2">Putative 26S proteasome regulatory subunit Rpn7/COP9 signalosome complex subunit 1</fullName>
    </submittedName>
</protein>
<dbReference type="AlphaFoldDB" id="A0A2P6P553"/>
<dbReference type="Proteomes" id="UP000238479">
    <property type="component" value="Chromosome 7"/>
</dbReference>
<dbReference type="PANTHER" id="PTHR14145">
    <property type="entry name" value="26S PROTESOME SUBUNIT 6"/>
    <property type="match status" value="1"/>
</dbReference>
<evidence type="ECO:0000259" key="1">
    <source>
        <dbReference type="Pfam" id="PF10602"/>
    </source>
</evidence>
<dbReference type="Gramene" id="PRQ17069">
    <property type="protein sequence ID" value="PRQ17069"/>
    <property type="gene ID" value="RchiOBHm_Chr7g0191041"/>
</dbReference>
<dbReference type="InterPro" id="IPR019585">
    <property type="entry name" value="Rpn7/CSN1"/>
</dbReference>
<accession>A0A2P6P553</accession>
<keyword evidence="3" id="KW-1185">Reference proteome</keyword>
<organism evidence="2 3">
    <name type="scientific">Rosa chinensis</name>
    <name type="common">China rose</name>
    <dbReference type="NCBI Taxonomy" id="74649"/>
    <lineage>
        <taxon>Eukaryota</taxon>
        <taxon>Viridiplantae</taxon>
        <taxon>Streptophyta</taxon>
        <taxon>Embryophyta</taxon>
        <taxon>Tracheophyta</taxon>
        <taxon>Spermatophyta</taxon>
        <taxon>Magnoliopsida</taxon>
        <taxon>eudicotyledons</taxon>
        <taxon>Gunneridae</taxon>
        <taxon>Pentapetalae</taxon>
        <taxon>rosids</taxon>
        <taxon>fabids</taxon>
        <taxon>Rosales</taxon>
        <taxon>Rosaceae</taxon>
        <taxon>Rosoideae</taxon>
        <taxon>Rosoideae incertae sedis</taxon>
        <taxon>Rosa</taxon>
    </lineage>
</organism>
<feature type="domain" description="26S proteasome regulatory subunit Rpn7 N-terminal" evidence="1">
    <location>
        <begin position="48"/>
        <end position="110"/>
    </location>
</feature>
<dbReference type="Gene3D" id="1.25.40.570">
    <property type="match status" value="1"/>
</dbReference>
<dbReference type="STRING" id="74649.A0A2P6P553"/>